<dbReference type="RefSeq" id="WP_238468473.1">
    <property type="nucleotide sequence ID" value="NZ_JAKLJA010000061.1"/>
</dbReference>
<organism evidence="1 2">
    <name type="scientific">Paraburkholderia tagetis</name>
    <dbReference type="NCBI Taxonomy" id="2913261"/>
    <lineage>
        <taxon>Bacteria</taxon>
        <taxon>Pseudomonadati</taxon>
        <taxon>Pseudomonadota</taxon>
        <taxon>Betaproteobacteria</taxon>
        <taxon>Burkholderiales</taxon>
        <taxon>Burkholderiaceae</taxon>
        <taxon>Paraburkholderia</taxon>
    </lineage>
</organism>
<sequence length="45" mass="5075">MSIVEQIEGVLDQIDHHVTGLLSIRDALRPLETLRHEDLAGPDRD</sequence>
<protein>
    <submittedName>
        <fullName evidence="1">Uncharacterized protein</fullName>
    </submittedName>
</protein>
<keyword evidence="2" id="KW-1185">Reference proteome</keyword>
<evidence type="ECO:0000313" key="1">
    <source>
        <dbReference type="EMBL" id="MCG5078492.1"/>
    </source>
</evidence>
<accession>A0A9X1UN55</accession>
<dbReference type="EMBL" id="JAKLJA010000061">
    <property type="protein sequence ID" value="MCG5078492.1"/>
    <property type="molecule type" value="Genomic_DNA"/>
</dbReference>
<dbReference type="AlphaFoldDB" id="A0A9X1UN55"/>
<proteinExistence type="predicted"/>
<name>A0A9X1UN55_9BURK</name>
<reference evidence="1" key="1">
    <citation type="submission" date="2022-01" db="EMBL/GenBank/DDBJ databases">
        <title>Genome sequence and assembly of Parabukholderia sp. RG36.</title>
        <authorList>
            <person name="Chhetri G."/>
        </authorList>
    </citation>
    <scope>NUCLEOTIDE SEQUENCE</scope>
    <source>
        <strain evidence="1">RG36</strain>
    </source>
</reference>
<comment type="caution">
    <text evidence="1">The sequence shown here is derived from an EMBL/GenBank/DDBJ whole genome shotgun (WGS) entry which is preliminary data.</text>
</comment>
<gene>
    <name evidence="1" type="ORF">L5014_35080</name>
</gene>
<evidence type="ECO:0000313" key="2">
    <source>
        <dbReference type="Proteomes" id="UP001139308"/>
    </source>
</evidence>
<dbReference type="Proteomes" id="UP001139308">
    <property type="component" value="Unassembled WGS sequence"/>
</dbReference>